<evidence type="ECO:0000313" key="3">
    <source>
        <dbReference type="Proteomes" id="UP000825729"/>
    </source>
</evidence>
<dbReference type="Proteomes" id="UP000825729">
    <property type="component" value="Unassembled WGS sequence"/>
</dbReference>
<keyword evidence="3" id="KW-1185">Reference proteome</keyword>
<gene>
    <name evidence="2" type="ORF">H6P81_016589</name>
</gene>
<feature type="region of interest" description="Disordered" evidence="1">
    <location>
        <begin position="430"/>
        <end position="454"/>
    </location>
</feature>
<feature type="region of interest" description="Disordered" evidence="1">
    <location>
        <begin position="159"/>
        <end position="178"/>
    </location>
</feature>
<dbReference type="EMBL" id="JAINDJ010000006">
    <property type="protein sequence ID" value="KAG9445249.1"/>
    <property type="molecule type" value="Genomic_DNA"/>
</dbReference>
<evidence type="ECO:0000256" key="1">
    <source>
        <dbReference type="SAM" id="MobiDB-lite"/>
    </source>
</evidence>
<protein>
    <recommendedName>
        <fullName evidence="4">Nuclear pore complex protein NUP1</fullName>
    </recommendedName>
</protein>
<feature type="region of interest" description="Disordered" evidence="1">
    <location>
        <begin position="1337"/>
        <end position="1365"/>
    </location>
</feature>
<proteinExistence type="predicted"/>
<feature type="region of interest" description="Disordered" evidence="1">
    <location>
        <begin position="74"/>
        <end position="117"/>
    </location>
</feature>
<dbReference type="GO" id="GO:0005643">
    <property type="term" value="C:nuclear pore"/>
    <property type="evidence" value="ECO:0007669"/>
    <property type="project" value="UniProtKB-ARBA"/>
</dbReference>
<feature type="region of interest" description="Disordered" evidence="1">
    <location>
        <begin position="1111"/>
        <end position="1146"/>
    </location>
</feature>
<evidence type="ECO:0000313" key="2">
    <source>
        <dbReference type="EMBL" id="KAG9445249.1"/>
    </source>
</evidence>
<name>A0AAV7E953_ARIFI</name>
<feature type="compositionally biased region" description="Gly residues" evidence="1">
    <location>
        <begin position="7"/>
        <end position="16"/>
    </location>
</feature>
<organism evidence="2 3">
    <name type="scientific">Aristolochia fimbriata</name>
    <name type="common">White veined hardy Dutchman's pipe vine</name>
    <dbReference type="NCBI Taxonomy" id="158543"/>
    <lineage>
        <taxon>Eukaryota</taxon>
        <taxon>Viridiplantae</taxon>
        <taxon>Streptophyta</taxon>
        <taxon>Embryophyta</taxon>
        <taxon>Tracheophyta</taxon>
        <taxon>Spermatophyta</taxon>
        <taxon>Magnoliopsida</taxon>
        <taxon>Magnoliidae</taxon>
        <taxon>Piperales</taxon>
        <taxon>Aristolochiaceae</taxon>
        <taxon>Aristolochia</taxon>
    </lineage>
</organism>
<dbReference type="Pfam" id="PF13634">
    <property type="entry name" value="Nucleoporin_FG"/>
    <property type="match status" value="2"/>
</dbReference>
<accession>A0AAV7E953</accession>
<sequence length="1365" mass="141533">METAAGGSYGGGGVGGKFRRRPARRAATPYDRPPPALRNPEVPGRNGGWLSKLVDPASRIIADSASKLFKSVFRKRLPPIPESNKEARQELPKPVLEKNSSRQQVEGNKNVKDPDDNKLVCDEINEFEQLLKHKTFTRDECNRITELLRSRTVDLAATDEKSRVADDHKNKTEPRTSQKLPNHVECERQEISAPENVLRTSGLLGRISTTDVGISAHHGVASPTEVAKEFMGSRTLRVSPTTLGLRSQALREDSTFQSIVPFRTPRSSNMSFTPRSSRLLPDNGYVTPLPRGRSAIYNMARSPYMKVHSAAALKGPDVTEDYHGGSYLLSGGKQALKRRSSFLDTDFGSVGPIRRIRQKSNLMTPSKSTSSPRILNGPLASDAQRLAGLDGPSNLLSTENGDGKMGHTAVPPQSSEMARKILQQLDKLVPSPKEKSSEQKLALAREKSPSKLTTDMLSGQALKSMERFESPKFQLFDNHSSGIDSLDPRNDVTEKCSKVEKNGPSKISLLGAKIVSGIGVAETVATSAKDTASSSRVPTATMLRSDPGQLRSKHAFHMSAPEDSLDMDEDNSNVKGPATNMSATEEEKLQVAQTKFKAVASETRDAYFVNSKNAATTVSQEAEKNEKALDIHHSVAGKDVGFAFPTVSSTASDLTSSIMDNKQPVLKDQQNGHSAFEFSNKDSSVTLRLSDTVIPKFTAASYSKAEKLDSKPVAAGYQSSVSDKTQETQKASKLFRLSESASSSALSSTAAVQPVFAFGASASSTQSNGVLSSSTSAVSIATTATLPVFGSMSANTTASTSNPSVAASSSIFKFASGISASSSPSLIPHTAVTSSTEVTDSVMKNKLASTFSEPSSASSPSTAVATSAFAFGASATSNAITATSSSSIQTQSFGTFGSTIPGSSFANQGASITQSVGSQLGSSSSPAFGLNASSSFGTTSSIFGSSITTAKPFGSGVSIEIKPPVSFASGSSFSVTSVSTSTSLFGSSSEPSSSAISAVGKFGLAQSAESTKPSTLFGSSQPSNSTTASFFGSSSQTAGSASSIFASSSQPTNSGSMFGSSSQPTSSGSMFGSSSQPTSSGSLYGSSSQTTSLAAGIVGSSSLPTNATSSIFGSSSRDASSTPSVFGTGSQPSTSTSNLFGSSPQPATSTSSVFGLSAQAASPTTGLFGSNSQPASSVFTFGSSSTSLSTGFSFGSSTVPSGSGPISFGSSSPTFGSSMAPTFTFNSSTSATSTNPFSSARPLFQTSNAPVSFGATSPSNDQMNVEDSMAEDTVQASTGQAVLPFGQPASAPSPFTFGSTPVQSGGQQVFQFGGQAAPQNPSSPFAAVSGNLEVAPGGSFSLGTSGTDKSNRKIVRVRRDKLRKK</sequence>
<feature type="region of interest" description="Disordered" evidence="1">
    <location>
        <begin position="1042"/>
        <end position="1086"/>
    </location>
</feature>
<reference evidence="2 3" key="1">
    <citation type="submission" date="2021-07" db="EMBL/GenBank/DDBJ databases">
        <title>The Aristolochia fimbriata genome: insights into angiosperm evolution, floral development and chemical biosynthesis.</title>
        <authorList>
            <person name="Jiao Y."/>
        </authorList>
    </citation>
    <scope>NUCLEOTIDE SEQUENCE [LARGE SCALE GENOMIC DNA]</scope>
    <source>
        <strain evidence="2">IBCAS-2021</strain>
        <tissue evidence="2">Leaf</tissue>
    </source>
</reference>
<feature type="region of interest" description="Disordered" evidence="1">
    <location>
        <begin position="384"/>
        <end position="415"/>
    </location>
</feature>
<feature type="compositionally biased region" description="Basic residues" evidence="1">
    <location>
        <begin position="1352"/>
        <end position="1365"/>
    </location>
</feature>
<feature type="compositionally biased region" description="Basic and acidic residues" evidence="1">
    <location>
        <begin position="83"/>
        <end position="100"/>
    </location>
</feature>
<feature type="region of interest" description="Disordered" evidence="1">
    <location>
        <begin position="1"/>
        <end position="49"/>
    </location>
</feature>
<dbReference type="PANTHER" id="PTHR33416:SF20">
    <property type="entry name" value="NUCLEAR PORE COMPLEX PROTEIN NUP1"/>
    <property type="match status" value="1"/>
</dbReference>
<dbReference type="GO" id="GO:0071763">
    <property type="term" value="P:nuclear membrane organization"/>
    <property type="evidence" value="ECO:0007669"/>
    <property type="project" value="TreeGrafter"/>
</dbReference>
<dbReference type="PANTHER" id="PTHR33416">
    <property type="entry name" value="NUCLEAR PORE COMPLEX PROTEIN NUP1"/>
    <property type="match status" value="1"/>
</dbReference>
<dbReference type="InterPro" id="IPR025574">
    <property type="entry name" value="Nucleoporin_FG_rpt"/>
</dbReference>
<feature type="compositionally biased region" description="Basic and acidic residues" evidence="1">
    <location>
        <begin position="432"/>
        <end position="449"/>
    </location>
</feature>
<evidence type="ECO:0008006" key="4">
    <source>
        <dbReference type="Google" id="ProtNLM"/>
    </source>
</evidence>
<comment type="caution">
    <text evidence="2">The sequence shown here is derived from an EMBL/GenBank/DDBJ whole genome shotgun (WGS) entry which is preliminary data.</text>
</comment>